<evidence type="ECO:0000313" key="2">
    <source>
        <dbReference type="EMBL" id="CAH0391315.1"/>
    </source>
</evidence>
<feature type="transmembrane region" description="Helical" evidence="1">
    <location>
        <begin position="158"/>
        <end position="180"/>
    </location>
</feature>
<gene>
    <name evidence="2" type="ORF">BEMITA_LOCUS9948</name>
</gene>
<evidence type="ECO:0000256" key="1">
    <source>
        <dbReference type="SAM" id="Phobius"/>
    </source>
</evidence>
<keyword evidence="1" id="KW-1133">Transmembrane helix</keyword>
<protein>
    <submittedName>
        <fullName evidence="2">Uncharacterized protein</fullName>
    </submittedName>
</protein>
<reference evidence="2" key="1">
    <citation type="submission" date="2021-12" db="EMBL/GenBank/DDBJ databases">
        <authorList>
            <person name="King R."/>
        </authorList>
    </citation>
    <scope>NUCLEOTIDE SEQUENCE</scope>
</reference>
<proteinExistence type="predicted"/>
<accession>A0A9P0F488</accession>
<dbReference type="EMBL" id="OU963867">
    <property type="protein sequence ID" value="CAH0391315.1"/>
    <property type="molecule type" value="Genomic_DNA"/>
</dbReference>
<keyword evidence="1" id="KW-0472">Membrane</keyword>
<name>A0A9P0F488_BEMTA</name>
<dbReference type="Proteomes" id="UP001152759">
    <property type="component" value="Chromosome 6"/>
</dbReference>
<keyword evidence="1" id="KW-0812">Transmembrane</keyword>
<sequence length="207" mass="24035">MTESIWYVQQQNDEKVWQLIGAREIGNETDTNSDPVTISEQFTKNVHAIMEEDAFLVSLPRTLSRSGNRIILLKWPNKEKFEYHLVPECLKSNSHFFTFLKNSILFDAYNRKTAQFLEAGLIGKTFEPSRYQFDQPEAAPPPPKDNEPRPYGLNDLQLPFLSLVLGLLLSLVVFITEIVVEDFENVAVFRQLRHFKKYLSAKKLIRK</sequence>
<evidence type="ECO:0000313" key="3">
    <source>
        <dbReference type="Proteomes" id="UP001152759"/>
    </source>
</evidence>
<organism evidence="2 3">
    <name type="scientific">Bemisia tabaci</name>
    <name type="common">Sweetpotato whitefly</name>
    <name type="synonym">Aleurodes tabaci</name>
    <dbReference type="NCBI Taxonomy" id="7038"/>
    <lineage>
        <taxon>Eukaryota</taxon>
        <taxon>Metazoa</taxon>
        <taxon>Ecdysozoa</taxon>
        <taxon>Arthropoda</taxon>
        <taxon>Hexapoda</taxon>
        <taxon>Insecta</taxon>
        <taxon>Pterygota</taxon>
        <taxon>Neoptera</taxon>
        <taxon>Paraneoptera</taxon>
        <taxon>Hemiptera</taxon>
        <taxon>Sternorrhyncha</taxon>
        <taxon>Aleyrodoidea</taxon>
        <taxon>Aleyrodidae</taxon>
        <taxon>Aleyrodinae</taxon>
        <taxon>Bemisia</taxon>
    </lineage>
</organism>
<dbReference type="AlphaFoldDB" id="A0A9P0F488"/>
<keyword evidence="3" id="KW-1185">Reference proteome</keyword>